<comment type="caution">
    <text evidence="4">The sequence shown here is derived from an EMBL/GenBank/DDBJ whole genome shotgun (WGS) entry which is preliminary data.</text>
</comment>
<organism evidence="4 5">
    <name type="scientific">Flavobacterium pokkalii</name>
    <dbReference type="NCBI Taxonomy" id="1940408"/>
    <lineage>
        <taxon>Bacteria</taxon>
        <taxon>Pseudomonadati</taxon>
        <taxon>Bacteroidota</taxon>
        <taxon>Flavobacteriia</taxon>
        <taxon>Flavobacteriales</taxon>
        <taxon>Flavobacteriaceae</taxon>
        <taxon>Flavobacterium</taxon>
    </lineage>
</organism>
<evidence type="ECO:0000313" key="4">
    <source>
        <dbReference type="EMBL" id="MBD0726012.1"/>
    </source>
</evidence>
<gene>
    <name evidence="4" type="ORF">B6A10_12585</name>
</gene>
<proteinExistence type="predicted"/>
<evidence type="ECO:0000313" key="5">
    <source>
        <dbReference type="Proteomes" id="UP000661715"/>
    </source>
</evidence>
<protein>
    <recommendedName>
        <fullName evidence="3">Secretion system C-terminal sorting domain-containing protein</fullName>
    </recommendedName>
</protein>
<feature type="domain" description="Secretion system C-terminal sorting" evidence="3">
    <location>
        <begin position="70"/>
        <end position="136"/>
    </location>
</feature>
<dbReference type="Pfam" id="PF18962">
    <property type="entry name" value="Por_Secre_tail"/>
    <property type="match status" value="1"/>
</dbReference>
<keyword evidence="5" id="KW-1185">Reference proteome</keyword>
<evidence type="ECO:0000259" key="3">
    <source>
        <dbReference type="Pfam" id="PF18962"/>
    </source>
</evidence>
<dbReference type="EMBL" id="NASZ01000020">
    <property type="protein sequence ID" value="MBD0726012.1"/>
    <property type="molecule type" value="Genomic_DNA"/>
</dbReference>
<evidence type="ECO:0000256" key="1">
    <source>
        <dbReference type="ARBA" id="ARBA00004196"/>
    </source>
</evidence>
<dbReference type="InterPro" id="IPR026444">
    <property type="entry name" value="Secre_tail"/>
</dbReference>
<dbReference type="NCBIfam" id="TIGR02543">
    <property type="entry name" value="List_Bact_rpt"/>
    <property type="match status" value="1"/>
</dbReference>
<dbReference type="Proteomes" id="UP000661715">
    <property type="component" value="Unassembled WGS sequence"/>
</dbReference>
<dbReference type="Gene3D" id="2.60.40.4270">
    <property type="entry name" value="Listeria-Bacteroides repeat domain"/>
    <property type="match status" value="1"/>
</dbReference>
<evidence type="ECO:0000256" key="2">
    <source>
        <dbReference type="ARBA" id="ARBA00022729"/>
    </source>
</evidence>
<dbReference type="InterPro" id="IPR042229">
    <property type="entry name" value="Listeria/Bacterioides_rpt_sf"/>
</dbReference>
<keyword evidence="2" id="KW-0732">Signal</keyword>
<accession>A0ABR7UTP6</accession>
<dbReference type="InterPro" id="IPR013378">
    <property type="entry name" value="InlB-like_B-rpt"/>
</dbReference>
<comment type="subcellular location">
    <subcellularLocation>
        <location evidence="1">Cell envelope</location>
    </subcellularLocation>
</comment>
<dbReference type="NCBIfam" id="TIGR04183">
    <property type="entry name" value="Por_Secre_tail"/>
    <property type="match status" value="1"/>
</dbReference>
<name>A0ABR7UTP6_9FLAO</name>
<sequence length="137" mass="15354">MPKLAINSNLKTIEIGSTYELLDAECRGYRFMGWFLDENHSNPVTGFDATQTENVSVYARWKKLKEFYAYPTVAKSNVTLKSSVENDTVNIVSITGKLVKQVETKDVETEISVSDLPSGYYLIQSAKTGMSTKIIIK</sequence>
<reference evidence="4 5" key="1">
    <citation type="journal article" date="2020" name="Microbiol. Res.">
        <title>Flavobacterium pokkalii sp. nov., a novel plant growth promoting native rhizobacteria isolated from pokkali rice grown in coastal saline affected agricultural regions of southern India, Kerala.</title>
        <authorList>
            <person name="Menon R.R."/>
            <person name="Kumari S."/>
            <person name="Viver T."/>
            <person name="Rameshkumar N."/>
        </authorList>
    </citation>
    <scope>NUCLEOTIDE SEQUENCE [LARGE SCALE GENOMIC DNA]</scope>
    <source>
        <strain evidence="4 5">L1I52</strain>
    </source>
</reference>